<evidence type="ECO:0000256" key="1">
    <source>
        <dbReference type="SAM" id="MobiDB-lite"/>
    </source>
</evidence>
<dbReference type="AlphaFoldDB" id="A0A4P9VWA6"/>
<organism evidence="2 3">
    <name type="scientific">Blyttiomyces helicus</name>
    <dbReference type="NCBI Taxonomy" id="388810"/>
    <lineage>
        <taxon>Eukaryota</taxon>
        <taxon>Fungi</taxon>
        <taxon>Fungi incertae sedis</taxon>
        <taxon>Chytridiomycota</taxon>
        <taxon>Chytridiomycota incertae sedis</taxon>
        <taxon>Chytridiomycetes</taxon>
        <taxon>Chytridiomycetes incertae sedis</taxon>
        <taxon>Blyttiomyces</taxon>
    </lineage>
</organism>
<feature type="compositionally biased region" description="Pro residues" evidence="1">
    <location>
        <begin position="10"/>
        <end position="22"/>
    </location>
</feature>
<protein>
    <submittedName>
        <fullName evidence="2">Uncharacterized protein</fullName>
    </submittedName>
</protein>
<keyword evidence="3" id="KW-1185">Reference proteome</keyword>
<feature type="region of interest" description="Disordered" evidence="1">
    <location>
        <begin position="1"/>
        <end position="137"/>
    </location>
</feature>
<evidence type="ECO:0000313" key="2">
    <source>
        <dbReference type="EMBL" id="RKO83971.1"/>
    </source>
</evidence>
<dbReference type="Proteomes" id="UP000269721">
    <property type="component" value="Unassembled WGS sequence"/>
</dbReference>
<name>A0A4P9VWA6_9FUNG</name>
<dbReference type="EMBL" id="ML000642">
    <property type="protein sequence ID" value="RKO83971.1"/>
    <property type="molecule type" value="Genomic_DNA"/>
</dbReference>
<gene>
    <name evidence="2" type="ORF">BDK51DRAFT_43104</name>
</gene>
<accession>A0A4P9VWA6</accession>
<feature type="region of interest" description="Disordered" evidence="1">
    <location>
        <begin position="183"/>
        <end position="205"/>
    </location>
</feature>
<proteinExistence type="predicted"/>
<sequence length="253" mass="26412">MIDRKNRVARPPPTTSDPPPLPLSKLSIEDLPTAVLTEPPRSPALVSSPRSLTRRVLLRTGSSSADPAPRHSRSAPLSPSDSPFVQRPDAKAPPPAPFTGLLPSTPPRPRAWTVSSNTPPRWDGGELSSPQFGRSAASSISLGSLPRDSLGAASSLPEPNGGLIRDAIDDDDAWQARYALVEGNAGDDGGRGRGKAVNESARRETSGMLGIESSKGLARSTPMLAIGKAVSVLLFSALEGSLLSGASLDSSWF</sequence>
<evidence type="ECO:0000313" key="3">
    <source>
        <dbReference type="Proteomes" id="UP000269721"/>
    </source>
</evidence>
<reference evidence="3" key="1">
    <citation type="journal article" date="2018" name="Nat. Microbiol.">
        <title>Leveraging single-cell genomics to expand the fungal tree of life.</title>
        <authorList>
            <person name="Ahrendt S.R."/>
            <person name="Quandt C.A."/>
            <person name="Ciobanu D."/>
            <person name="Clum A."/>
            <person name="Salamov A."/>
            <person name="Andreopoulos B."/>
            <person name="Cheng J.F."/>
            <person name="Woyke T."/>
            <person name="Pelin A."/>
            <person name="Henrissat B."/>
            <person name="Reynolds N.K."/>
            <person name="Benny G.L."/>
            <person name="Smith M.E."/>
            <person name="James T.Y."/>
            <person name="Grigoriev I.V."/>
        </authorList>
    </citation>
    <scope>NUCLEOTIDE SEQUENCE [LARGE SCALE GENOMIC DNA]</scope>
</reference>
<feature type="compositionally biased region" description="Polar residues" evidence="1">
    <location>
        <begin position="128"/>
        <end position="137"/>
    </location>
</feature>